<feature type="active site" description="Proton acceptor" evidence="4">
    <location>
        <position position="377"/>
    </location>
</feature>
<name>A0A5C4LY68_9ACTN</name>
<dbReference type="InterPro" id="IPR010497">
    <property type="entry name" value="Epoxide_hydro_N"/>
</dbReference>
<evidence type="ECO:0000313" key="7">
    <source>
        <dbReference type="Proteomes" id="UP000306740"/>
    </source>
</evidence>
<dbReference type="GO" id="GO:0097176">
    <property type="term" value="P:epoxide metabolic process"/>
    <property type="evidence" value="ECO:0007669"/>
    <property type="project" value="TreeGrafter"/>
</dbReference>
<dbReference type="InterPro" id="IPR016292">
    <property type="entry name" value="Epoxide_hydrolase"/>
</dbReference>
<dbReference type="InterPro" id="IPR000639">
    <property type="entry name" value="Epox_hydrolase-like"/>
</dbReference>
<accession>A0A5C4LY68</accession>
<keyword evidence="3 6" id="KW-0378">Hydrolase</keyword>
<feature type="domain" description="Epoxide hydrolase N-terminal" evidence="5">
    <location>
        <begin position="7"/>
        <end position="112"/>
    </location>
</feature>
<evidence type="ECO:0000259" key="5">
    <source>
        <dbReference type="Pfam" id="PF06441"/>
    </source>
</evidence>
<proteinExistence type="inferred from homology"/>
<dbReference type="Pfam" id="PF06441">
    <property type="entry name" value="EHN"/>
    <property type="match status" value="1"/>
</dbReference>
<dbReference type="InterPro" id="IPR029058">
    <property type="entry name" value="AB_hydrolase_fold"/>
</dbReference>
<dbReference type="SUPFAM" id="SSF53474">
    <property type="entry name" value="alpha/beta-Hydrolases"/>
    <property type="match status" value="1"/>
</dbReference>
<dbReference type="PANTHER" id="PTHR21661:SF35">
    <property type="entry name" value="EPOXIDE HYDROLASE"/>
    <property type="match status" value="1"/>
</dbReference>
<evidence type="ECO:0000256" key="2">
    <source>
        <dbReference type="ARBA" id="ARBA00022797"/>
    </source>
</evidence>
<dbReference type="Proteomes" id="UP000306740">
    <property type="component" value="Unassembled WGS sequence"/>
</dbReference>
<protein>
    <submittedName>
        <fullName evidence="6">Epoxide hydrolase</fullName>
    </submittedName>
</protein>
<evidence type="ECO:0000256" key="3">
    <source>
        <dbReference type="ARBA" id="ARBA00022801"/>
    </source>
</evidence>
<comment type="caution">
    <text evidence="6">The sequence shown here is derived from an EMBL/GenBank/DDBJ whole genome shotgun (WGS) entry which is preliminary data.</text>
</comment>
<keyword evidence="2" id="KW-0058">Aromatic hydrocarbons catabolism</keyword>
<dbReference type="EMBL" id="VDFR01000283">
    <property type="protein sequence ID" value="TNC22051.1"/>
    <property type="molecule type" value="Genomic_DNA"/>
</dbReference>
<comment type="similarity">
    <text evidence="1">Belongs to the peptidase S33 family.</text>
</comment>
<gene>
    <name evidence="6" type="ORF">FHE65_36070</name>
</gene>
<reference evidence="6 7" key="1">
    <citation type="submission" date="2019-05" db="EMBL/GenBank/DDBJ databases">
        <title>Mumia sp. nov., isolated from the intestinal contents of plateau pika (Ochotona curzoniae) in the Qinghai-Tibet plateau of China.</title>
        <authorList>
            <person name="Tian Z."/>
        </authorList>
    </citation>
    <scope>NUCLEOTIDE SEQUENCE [LARGE SCALE GENOMIC DNA]</scope>
    <source>
        <strain evidence="7">527</strain>
    </source>
</reference>
<sequence length="399" mass="44055">MDESTAIRPYRIDIPQSDVDDLHERLRRTRWPDFSAGPDWSRGVPPDYLKGLVEYWLNGFDWRAQEARLNEIPQFVTTVDGQDVHFFHVRSPETGAMPLVITHGWPSSSVEFLRVLAPLVDPKASGGDSADAFDVVVPTLPGYGMSTPLHVGWGNLFQVAQAWAELARRLGYERYGLQATDAGAGVAGILAMIAPDRIVGMHLTGTAAGTPFGPPLDPDDFEGEDRDRIVRFNAYRDEGLGYFHLQATRPQTIAYALTDSPVGQLAWIVEKFHEWTDLAAELPDDAVDRNQLLTNVSLNWFRQAGATSAHAGYEGIQAWKHMMAAQGDGSGHVPEGSDVPEGPPTGYAVFAADTTVRSLADPDGRLAHWSNLDRGGHFPAMEVPDLWVTDVREFFRPLR</sequence>
<organism evidence="6 7">
    <name type="scientific">Mumia zhuanghuii</name>
    <dbReference type="NCBI Taxonomy" id="2585211"/>
    <lineage>
        <taxon>Bacteria</taxon>
        <taxon>Bacillati</taxon>
        <taxon>Actinomycetota</taxon>
        <taxon>Actinomycetes</taxon>
        <taxon>Propionibacteriales</taxon>
        <taxon>Nocardioidaceae</taxon>
        <taxon>Mumia</taxon>
    </lineage>
</organism>
<evidence type="ECO:0000256" key="4">
    <source>
        <dbReference type="PIRSR" id="PIRSR001112-1"/>
    </source>
</evidence>
<evidence type="ECO:0000256" key="1">
    <source>
        <dbReference type="ARBA" id="ARBA00010088"/>
    </source>
</evidence>
<dbReference type="AlphaFoldDB" id="A0A5C4LY68"/>
<dbReference type="PANTHER" id="PTHR21661">
    <property type="entry name" value="EPOXIDE HYDROLASE 1-RELATED"/>
    <property type="match status" value="1"/>
</dbReference>
<dbReference type="GO" id="GO:0004301">
    <property type="term" value="F:epoxide hydrolase activity"/>
    <property type="evidence" value="ECO:0007669"/>
    <property type="project" value="TreeGrafter"/>
</dbReference>
<dbReference type="PIRSF" id="PIRSF001112">
    <property type="entry name" value="Epoxide_hydrolase"/>
    <property type="match status" value="1"/>
</dbReference>
<dbReference type="OrthoDB" id="4654311at2"/>
<dbReference type="Gene3D" id="3.40.50.1820">
    <property type="entry name" value="alpha/beta hydrolase"/>
    <property type="match status" value="1"/>
</dbReference>
<evidence type="ECO:0000313" key="6">
    <source>
        <dbReference type="EMBL" id="TNC22051.1"/>
    </source>
</evidence>
<feature type="active site" description="Proton donor" evidence="4">
    <location>
        <position position="313"/>
    </location>
</feature>
<feature type="active site" description="Nucleophile" evidence="4">
    <location>
        <position position="181"/>
    </location>
</feature>
<dbReference type="PRINTS" id="PR00412">
    <property type="entry name" value="EPOXHYDRLASE"/>
</dbReference>